<dbReference type="RefSeq" id="WP_201376718.1">
    <property type="nucleotide sequence ID" value="NZ_BNJG01000006.1"/>
</dbReference>
<organism evidence="2 3">
    <name type="scientific">Ktedonobacter robiniae</name>
    <dbReference type="NCBI Taxonomy" id="2778365"/>
    <lineage>
        <taxon>Bacteria</taxon>
        <taxon>Bacillati</taxon>
        <taxon>Chloroflexota</taxon>
        <taxon>Ktedonobacteria</taxon>
        <taxon>Ktedonobacterales</taxon>
        <taxon>Ktedonobacteraceae</taxon>
        <taxon>Ktedonobacter</taxon>
    </lineage>
</organism>
<keyword evidence="3" id="KW-1185">Reference proteome</keyword>
<accession>A0ABQ3V619</accession>
<reference evidence="2 3" key="1">
    <citation type="journal article" date="2021" name="Int. J. Syst. Evol. Microbiol.">
        <title>Reticulibacter mediterranei gen. nov., sp. nov., within the new family Reticulibacteraceae fam. nov., and Ktedonospora formicarum gen. nov., sp. nov., Ktedonobacter robiniae sp. nov., Dictyobacter formicarum sp. nov. and Dictyobacter arantiisoli sp. nov., belonging to the class Ktedonobacteria.</title>
        <authorList>
            <person name="Yabe S."/>
            <person name="Zheng Y."/>
            <person name="Wang C.M."/>
            <person name="Sakai Y."/>
            <person name="Abe K."/>
            <person name="Yokota A."/>
            <person name="Donadio S."/>
            <person name="Cavaletti L."/>
            <person name="Monciardini P."/>
        </authorList>
    </citation>
    <scope>NUCLEOTIDE SEQUENCE [LARGE SCALE GENOMIC DNA]</scope>
    <source>
        <strain evidence="2 3">SOSP1-30</strain>
    </source>
</reference>
<gene>
    <name evidence="2" type="ORF">KSB_91190</name>
</gene>
<sequence length="414" mass="48553">MTHDMLEHPAFDTQERYVDELVDEHDYWLSLTDAVRVTRRQDVTIRRWVKSGLLPVRRQNVGLNQRTRQVRASDLAQLTPIIDNSAVITSEQAQLNLTNIPGEQAALRESHQRILQQLEELHQELEAQGKQHSQALAEQVQQQQQALSLFHDQVEQRLDTQQEEMLGQLEEQAQTLRHVLDSQKQQFEQVQQRISEQTQRLDTQEQLITQLRETVEQYQATSAQAQQELTQQQQEVFRFLEEQHTLFTELTIQHKQLEERTGQLDEVVQTLSTQIIWQGELVQQQYQNLTTSLATWSEQADTWQQETATRLAELQNELQQAARAHEDALQQRQQAFDESVALLREQVVVSHLELERIVQELTGRYEKETKQHTMEQQHLQETLNQQQAVIASLSVRLQHLEARVCLQDRQEDQE</sequence>
<dbReference type="EMBL" id="BNJG01000006">
    <property type="protein sequence ID" value="GHO60644.1"/>
    <property type="molecule type" value="Genomic_DNA"/>
</dbReference>
<comment type="caution">
    <text evidence="2">The sequence shown here is derived from an EMBL/GenBank/DDBJ whole genome shotgun (WGS) entry which is preliminary data.</text>
</comment>
<name>A0ABQ3V619_9CHLR</name>
<feature type="coiled-coil region" evidence="1">
    <location>
        <begin position="304"/>
        <end position="403"/>
    </location>
</feature>
<evidence type="ECO:0000313" key="3">
    <source>
        <dbReference type="Proteomes" id="UP000654345"/>
    </source>
</evidence>
<keyword evidence="1" id="KW-0175">Coiled coil</keyword>
<proteinExistence type="predicted"/>
<evidence type="ECO:0008006" key="4">
    <source>
        <dbReference type="Google" id="ProtNLM"/>
    </source>
</evidence>
<feature type="coiled-coil region" evidence="1">
    <location>
        <begin position="104"/>
        <end position="235"/>
    </location>
</feature>
<evidence type="ECO:0000256" key="1">
    <source>
        <dbReference type="SAM" id="Coils"/>
    </source>
</evidence>
<dbReference type="Proteomes" id="UP000654345">
    <property type="component" value="Unassembled WGS sequence"/>
</dbReference>
<evidence type="ECO:0000313" key="2">
    <source>
        <dbReference type="EMBL" id="GHO60644.1"/>
    </source>
</evidence>
<protein>
    <recommendedName>
        <fullName evidence="4">Helix-turn-helix domain-containing protein</fullName>
    </recommendedName>
</protein>